<dbReference type="AlphaFoldDB" id="A0A9Q3K712"/>
<dbReference type="PANTHER" id="PTHR42648:SF27">
    <property type="entry name" value="RNA-DIRECTED DNA POLYMERASE"/>
    <property type="match status" value="1"/>
</dbReference>
<dbReference type="InterPro" id="IPR012337">
    <property type="entry name" value="RNaseH-like_sf"/>
</dbReference>
<evidence type="ECO:0000313" key="6">
    <source>
        <dbReference type="EMBL" id="MBW0574442.1"/>
    </source>
</evidence>
<dbReference type="GO" id="GO:0032196">
    <property type="term" value="P:transposition"/>
    <property type="evidence" value="ECO:0007669"/>
    <property type="project" value="UniProtKB-KW"/>
</dbReference>
<feature type="domain" description="Integrase catalytic" evidence="5">
    <location>
        <begin position="1"/>
        <end position="107"/>
    </location>
</feature>
<dbReference type="PROSITE" id="PS50994">
    <property type="entry name" value="INTEGRASE"/>
    <property type="match status" value="1"/>
</dbReference>
<dbReference type="GO" id="GO:0015074">
    <property type="term" value="P:DNA integration"/>
    <property type="evidence" value="ECO:0007669"/>
    <property type="project" value="InterPro"/>
</dbReference>
<protein>
    <recommendedName>
        <fullName evidence="5">Integrase catalytic domain-containing protein</fullName>
    </recommendedName>
</protein>
<comment type="catalytic activity">
    <reaction evidence="3">
        <text>DNA(n) + a 2'-deoxyribonucleoside 5'-triphosphate = DNA(n+1) + diphosphate</text>
        <dbReference type="Rhea" id="RHEA:22508"/>
        <dbReference type="Rhea" id="RHEA-COMP:17339"/>
        <dbReference type="Rhea" id="RHEA-COMP:17340"/>
        <dbReference type="ChEBI" id="CHEBI:33019"/>
        <dbReference type="ChEBI" id="CHEBI:61560"/>
        <dbReference type="ChEBI" id="CHEBI:173112"/>
        <dbReference type="EC" id="2.7.7.49"/>
    </reaction>
</comment>
<dbReference type="OrthoDB" id="3243429at2759"/>
<dbReference type="InterPro" id="IPR001584">
    <property type="entry name" value="Integrase_cat-core"/>
</dbReference>
<keyword evidence="2" id="KW-0694">RNA-binding</keyword>
<dbReference type="GO" id="GO:0005634">
    <property type="term" value="C:nucleus"/>
    <property type="evidence" value="ECO:0007669"/>
    <property type="project" value="UniProtKB-ARBA"/>
</dbReference>
<evidence type="ECO:0000256" key="4">
    <source>
        <dbReference type="ARBA" id="ARBA00049244"/>
    </source>
</evidence>
<dbReference type="SUPFAM" id="SSF53098">
    <property type="entry name" value="Ribonuclease H-like"/>
    <property type="match status" value="1"/>
</dbReference>
<sequence length="113" mass="13141">MGNWHNRKRKKLVYDRGGELLNQKFENLSNECGFTHTFSPLETPDHNRYAKGANRTVLEKARCLMSHTNLPNEYWEEAINTALFLSNISPTSYRGNKLPHLLWTNTHAKLTKL</sequence>
<gene>
    <name evidence="6" type="ORF">O181_114157</name>
</gene>
<evidence type="ECO:0000256" key="1">
    <source>
        <dbReference type="ARBA" id="ARBA00022578"/>
    </source>
</evidence>
<dbReference type="Gene3D" id="3.30.420.10">
    <property type="entry name" value="Ribonuclease H-like superfamily/Ribonuclease H"/>
    <property type="match status" value="1"/>
</dbReference>
<proteinExistence type="predicted"/>
<dbReference type="EMBL" id="AVOT02094213">
    <property type="protein sequence ID" value="MBW0574442.1"/>
    <property type="molecule type" value="Genomic_DNA"/>
</dbReference>
<dbReference type="PANTHER" id="PTHR42648">
    <property type="entry name" value="TRANSPOSASE, PUTATIVE-RELATED"/>
    <property type="match status" value="1"/>
</dbReference>
<reference evidence="6" key="1">
    <citation type="submission" date="2021-03" db="EMBL/GenBank/DDBJ databases">
        <title>Draft genome sequence of rust myrtle Austropuccinia psidii MF-1, a brazilian biotype.</title>
        <authorList>
            <person name="Quecine M.C."/>
            <person name="Pachon D.M.R."/>
            <person name="Bonatelli M.L."/>
            <person name="Correr F.H."/>
            <person name="Franceschini L.M."/>
            <person name="Leite T.F."/>
            <person name="Margarido G.R.A."/>
            <person name="Almeida C.A."/>
            <person name="Ferrarezi J.A."/>
            <person name="Labate C.A."/>
        </authorList>
    </citation>
    <scope>NUCLEOTIDE SEQUENCE</scope>
    <source>
        <strain evidence="6">MF-1</strain>
    </source>
</reference>
<evidence type="ECO:0000259" key="5">
    <source>
        <dbReference type="PROSITE" id="PS50994"/>
    </source>
</evidence>
<keyword evidence="7" id="KW-1185">Reference proteome</keyword>
<evidence type="ECO:0000256" key="2">
    <source>
        <dbReference type="ARBA" id="ARBA00022884"/>
    </source>
</evidence>
<comment type="caution">
    <text evidence="6">The sequence shown here is derived from an EMBL/GenBank/DDBJ whole genome shotgun (WGS) entry which is preliminary data.</text>
</comment>
<name>A0A9Q3K712_9BASI</name>
<dbReference type="InterPro" id="IPR036397">
    <property type="entry name" value="RNaseH_sf"/>
</dbReference>
<evidence type="ECO:0000313" key="7">
    <source>
        <dbReference type="Proteomes" id="UP000765509"/>
    </source>
</evidence>
<accession>A0A9Q3K712</accession>
<organism evidence="6 7">
    <name type="scientific">Austropuccinia psidii MF-1</name>
    <dbReference type="NCBI Taxonomy" id="1389203"/>
    <lineage>
        <taxon>Eukaryota</taxon>
        <taxon>Fungi</taxon>
        <taxon>Dikarya</taxon>
        <taxon>Basidiomycota</taxon>
        <taxon>Pucciniomycotina</taxon>
        <taxon>Pucciniomycetes</taxon>
        <taxon>Pucciniales</taxon>
        <taxon>Sphaerophragmiaceae</taxon>
        <taxon>Austropuccinia</taxon>
    </lineage>
</organism>
<keyword evidence="1" id="KW-0815">Transposition</keyword>
<comment type="catalytic activity">
    <reaction evidence="4">
        <text>DNA(n) + a 2'-deoxyribonucleoside 5'-triphosphate = DNA(n+1) + diphosphate</text>
        <dbReference type="Rhea" id="RHEA:22508"/>
        <dbReference type="Rhea" id="RHEA-COMP:17339"/>
        <dbReference type="Rhea" id="RHEA-COMP:17340"/>
        <dbReference type="ChEBI" id="CHEBI:33019"/>
        <dbReference type="ChEBI" id="CHEBI:61560"/>
        <dbReference type="ChEBI" id="CHEBI:173112"/>
        <dbReference type="EC" id="2.7.7.7"/>
    </reaction>
</comment>
<evidence type="ECO:0000256" key="3">
    <source>
        <dbReference type="ARBA" id="ARBA00048173"/>
    </source>
</evidence>
<dbReference type="Proteomes" id="UP000765509">
    <property type="component" value="Unassembled WGS sequence"/>
</dbReference>
<dbReference type="InterPro" id="IPR039537">
    <property type="entry name" value="Retrotran_Ty1/copia-like"/>
</dbReference>
<dbReference type="GO" id="GO:0003723">
    <property type="term" value="F:RNA binding"/>
    <property type="evidence" value="ECO:0007669"/>
    <property type="project" value="UniProtKB-KW"/>
</dbReference>
<dbReference type="GO" id="GO:0003887">
    <property type="term" value="F:DNA-directed DNA polymerase activity"/>
    <property type="evidence" value="ECO:0007669"/>
    <property type="project" value="UniProtKB-EC"/>
</dbReference>
<dbReference type="GO" id="GO:0003964">
    <property type="term" value="F:RNA-directed DNA polymerase activity"/>
    <property type="evidence" value="ECO:0007669"/>
    <property type="project" value="UniProtKB-EC"/>
</dbReference>